<dbReference type="Proteomes" id="UP000288805">
    <property type="component" value="Unassembled WGS sequence"/>
</dbReference>
<dbReference type="Pfam" id="PF00078">
    <property type="entry name" value="RVT_1"/>
    <property type="match status" value="1"/>
</dbReference>
<name>A0A438IPF4_VITVI</name>
<dbReference type="InterPro" id="IPR025558">
    <property type="entry name" value="DUF4283"/>
</dbReference>
<evidence type="ECO:0000313" key="2">
    <source>
        <dbReference type="EMBL" id="RVW98603.1"/>
    </source>
</evidence>
<dbReference type="EMBL" id="QGNW01000092">
    <property type="protein sequence ID" value="RVW98603.1"/>
    <property type="molecule type" value="Genomic_DNA"/>
</dbReference>
<dbReference type="CDD" id="cd01650">
    <property type="entry name" value="RT_nLTR_like"/>
    <property type="match status" value="1"/>
</dbReference>
<evidence type="ECO:0000259" key="1">
    <source>
        <dbReference type="PROSITE" id="PS50878"/>
    </source>
</evidence>
<feature type="domain" description="Reverse transcriptase" evidence="1">
    <location>
        <begin position="1111"/>
        <end position="1358"/>
    </location>
</feature>
<dbReference type="Pfam" id="PF14111">
    <property type="entry name" value="DUF4283"/>
    <property type="match status" value="1"/>
</dbReference>
<dbReference type="InterPro" id="IPR043502">
    <property type="entry name" value="DNA/RNA_pol_sf"/>
</dbReference>
<reference evidence="2 3" key="1">
    <citation type="journal article" date="2018" name="PLoS Genet.">
        <title>Population sequencing reveals clonal diversity and ancestral inbreeding in the grapevine cultivar Chardonnay.</title>
        <authorList>
            <person name="Roach M.J."/>
            <person name="Johnson D.L."/>
            <person name="Bohlmann J."/>
            <person name="van Vuuren H.J."/>
            <person name="Jones S.J."/>
            <person name="Pretorius I.S."/>
            <person name="Schmidt S.A."/>
            <person name="Borneman A.R."/>
        </authorList>
    </citation>
    <scope>NUCLEOTIDE SEQUENCE [LARGE SCALE GENOMIC DNA]</scope>
    <source>
        <strain evidence="3">cv. Chardonnay</strain>
        <tissue evidence="2">Leaf</tissue>
    </source>
</reference>
<dbReference type="PANTHER" id="PTHR33116">
    <property type="entry name" value="REVERSE TRANSCRIPTASE ZINC-BINDING DOMAIN-CONTAINING PROTEIN-RELATED-RELATED"/>
    <property type="match status" value="1"/>
</dbReference>
<organism evidence="2 3">
    <name type="scientific">Vitis vinifera</name>
    <name type="common">Grape</name>
    <dbReference type="NCBI Taxonomy" id="29760"/>
    <lineage>
        <taxon>Eukaryota</taxon>
        <taxon>Viridiplantae</taxon>
        <taxon>Streptophyta</taxon>
        <taxon>Embryophyta</taxon>
        <taxon>Tracheophyta</taxon>
        <taxon>Spermatophyta</taxon>
        <taxon>Magnoliopsida</taxon>
        <taxon>eudicotyledons</taxon>
        <taxon>Gunneridae</taxon>
        <taxon>Pentapetalae</taxon>
        <taxon>rosids</taxon>
        <taxon>Vitales</taxon>
        <taxon>Vitaceae</taxon>
        <taxon>Viteae</taxon>
        <taxon>Vitis</taxon>
    </lineage>
</organism>
<dbReference type="SUPFAM" id="SSF56219">
    <property type="entry name" value="DNase I-like"/>
    <property type="match status" value="1"/>
</dbReference>
<dbReference type="InterPro" id="IPR000477">
    <property type="entry name" value="RT_dom"/>
</dbReference>
<comment type="caution">
    <text evidence="2">The sequence shown here is derived from an EMBL/GenBank/DDBJ whole genome shotgun (WGS) entry which is preliminary data.</text>
</comment>
<dbReference type="PROSITE" id="PS50878">
    <property type="entry name" value="RT_POL"/>
    <property type="match status" value="1"/>
</dbReference>
<dbReference type="Gene3D" id="3.60.10.10">
    <property type="entry name" value="Endonuclease/exonuclease/phosphatase"/>
    <property type="match status" value="1"/>
</dbReference>
<dbReference type="InterPro" id="IPR036691">
    <property type="entry name" value="Endo/exonu/phosph_ase_sf"/>
</dbReference>
<protein>
    <submittedName>
        <fullName evidence="2">Transposon TX1 uncharacterized 149 kDa protein</fullName>
    </submittedName>
</protein>
<dbReference type="PANTHER" id="PTHR33116:SF78">
    <property type="entry name" value="OS12G0587133 PROTEIN"/>
    <property type="match status" value="1"/>
</dbReference>
<sequence length="1810" mass="207027">MEERERPRERVCARDGEESWDQGGSRIAAGFLQSGVRRRSLGVESKIFEVETERKKGRTQIFIVERKGGVSSWVKLGPASLGPLMEGLTLCIKDTRTGHWEKFWQESGRTFSLTQRNKRGWALLVEVLREMEPGSDGQRSQQVKEKCWSPMLGKSFADVVKQNRSCEEVVRVKIVNRPSGGRLEKLAQCLVGSWDPMLGRGDDLRSWGTQMSKLWGLKGNLGLAKLEDGKALLEFELRAEAEKALKNGVISISGCDVRLEKWSQRTGCVMEEEKKKEAWVRILGLPISLWDRDTLCKIGEGCGEFLDIDAKTERMEELQWARIRVRIKEDRIPNMVDIWVENTCYSVALWWEIRPTLRKLQADDKGRTLAAAREGEGEFQTREGKRVMEEEGGSRLETQTQVVDGMWRLTAGAGQPMDCHHGLGGSHLGLQGMECMQGGPLVLGLLERPCGPGGLTIQSPLVDHVGPKEWVDFRRPRIWKPKEGVGLVAEGPSVETSLHSNVAQICGPSSSRIPALEDPLLREKDDMRRLSGAELIQNERSSTDLALAEEAMRYDKRDEGENPIQMIMGSKSPTGENVDCWDLVEVNKNTTVDGGKEMALDQIVPHASKAEGELSWEKSDLAKFSNFLGFSTEGLEKDIMDFLVKIRKRRERVHSKSLLEKTKFERELRRLECSINYEGGKKQNGGGLIGWPWMQWALQEGWCWDKRSLEVMETEVGKFSVSCRFRNVENGLTWFFTGVYGPFSKGDRECLWEELGAIRGLWEDPWCLGGDFNVILSQRERNRQGRLTGAMRIFAQTVDELVLMDLPMQGGAFTWSGGRNNQSWARLDRFLVTQQWLEMFSGVAQCRLQRPTSDHFPILLMGGGLRRGPTPFRFENMWLKVDGFKGLLREWWQGIEVRGRASFRLASKLKLLKLRIKTWNREVFGRLEVNKNSALQQVEYWDGVESERCLSLSETEQKKEAKDAFHKWVLLEEVHWRQKSRELWLKEGDRNTGYFHRMANAHRRNNSLDRIMINGEWLTEDQEVREGIVTAFQNFLSEEPGWRADIEGLHLNQLTPREAEDLEKPFTEEEIHGALMEMRGDKAPGPDGFTMAFWQECWPFVKEEMMDLFKEFFEYGSFSKCLNNTFLVLIPKKGGAEDLGDFRPISLLGGLYKILAKVLANRLKKVLDRVVSADQNAFVRGRQILDASLVANEVLRKMGFGSRWMDWMWWCISTAKFSILINGVPTGFFPNSKGLRQGDPLSPYLFILGMEVLSTLFRWAGEGGFLSGCRLRGRGGVEMNVSHLLFADDTIIFCKAEREQVSNLSWILAWFEAASGLRINLAKSALIPVGQVDELEEMAAELGCRLGALPTVYLGLPLGAHHKTSSSWDGVEERMRRRLAQWKRQYISKGGRITLIKSTLASIPIYFLSLIRIPKSVTKRIEKIQRDFLWGGGRLERKAHLIKWKVVCSPKEEGGLGIRKIDVLNKALLGKWVWRYAYEKENLWKRVIGVKYGQEGCGWRTKDVCGPYGVGLWKEIMKEADWCWESIVFKVGKGTRILFWMDKWCGNEALSQIFPQLFTLAGNRNAKVSEVWDSSLGQGGWNLRLARDFNDWELEQIGNMLNLLKDFRTSTEEDAVRWKRESNGVFGAKGAYKILVGSSACVFPNRRIWMDKVPTKVSFFAWEASWGKILTLDKLQRRGWQLPNRCFLCGCEEESANHIMLHCTVVKTLWEIALAIFGVQWVFPESVIEVLLSWRGSFVGKKRKDTWNSIPLCIFWTVWKEMNRLAFRGGSLDIQKFKNFFVCNLWSWARVYISEDTYSLLGFLEWLAAT</sequence>
<dbReference type="SUPFAM" id="SSF56672">
    <property type="entry name" value="DNA/RNA polymerases"/>
    <property type="match status" value="1"/>
</dbReference>
<evidence type="ECO:0000313" key="3">
    <source>
        <dbReference type="Proteomes" id="UP000288805"/>
    </source>
</evidence>
<dbReference type="InterPro" id="IPR026960">
    <property type="entry name" value="RVT-Znf"/>
</dbReference>
<gene>
    <name evidence="2" type="primary">YTX2_109</name>
    <name evidence="2" type="ORF">CK203_032156</name>
</gene>
<proteinExistence type="predicted"/>
<accession>A0A438IPF4</accession>
<dbReference type="Pfam" id="PF13966">
    <property type="entry name" value="zf-RVT"/>
    <property type="match status" value="1"/>
</dbReference>